<organism evidence="1 2">
    <name type="scientific">Streptomyces caeruleatus</name>
    <dbReference type="NCBI Taxonomy" id="661399"/>
    <lineage>
        <taxon>Bacteria</taxon>
        <taxon>Bacillati</taxon>
        <taxon>Actinomycetota</taxon>
        <taxon>Actinomycetes</taxon>
        <taxon>Kitasatosporales</taxon>
        <taxon>Streptomycetaceae</taxon>
        <taxon>Streptomyces</taxon>
    </lineage>
</organism>
<dbReference type="Proteomes" id="UP000053429">
    <property type="component" value="Unassembled WGS sequence"/>
</dbReference>
<evidence type="ECO:0000313" key="2">
    <source>
        <dbReference type="Proteomes" id="UP000053429"/>
    </source>
</evidence>
<proteinExistence type="predicted"/>
<dbReference type="OrthoDB" id="4188441at2"/>
<name>A0A117RM73_9ACTN</name>
<dbReference type="EMBL" id="LMWY01000036">
    <property type="protein sequence ID" value="KUN98548.1"/>
    <property type="molecule type" value="Genomic_DNA"/>
</dbReference>
<dbReference type="RefSeq" id="WP_062722033.1">
    <property type="nucleotide sequence ID" value="NZ_KQ948932.1"/>
</dbReference>
<keyword evidence="2" id="KW-1185">Reference proteome</keyword>
<dbReference type="STRING" id="661399.AQJ67_27860"/>
<reference evidence="1 2" key="1">
    <citation type="submission" date="2015-10" db="EMBL/GenBank/DDBJ databases">
        <title>Draft genome sequence of Streptomyces caeruleatus NRRL B-24802, type strain for the species Streptomyces caeruleatus.</title>
        <authorList>
            <person name="Ruckert C."/>
            <person name="Winkler A."/>
            <person name="Kalinowski J."/>
            <person name="Kampfer P."/>
            <person name="Glaeser S."/>
        </authorList>
    </citation>
    <scope>NUCLEOTIDE SEQUENCE [LARGE SCALE GENOMIC DNA]</scope>
    <source>
        <strain evidence="1 2">NRRL B-24802</strain>
    </source>
</reference>
<sequence>MVQVPQRWRKPLLVVLPLALLLTAGVVVLHGTGDSDGGGHAAANRAQLRRACGGLLPYEELSGLVPDEVEGEVSEYGTVLEPGEESRSLVNCAVTWPGRGSVRVRAVPLLSSMPMSVKAEDIVAEGYEVPGLTGRVGEEDGQLWIVAECAGGLDGQVRDVTAMYVTAQVDLPVPGKGKRAQYLVDFTTAVRVANGITARQNCGGTPLAEPTKVIDTYEEHTTADADGGNIETVRIDEPGLGVRKCRGLGKRAGFPGTWRDSGDLQGSRLLNVCTAAAVDPDDPTETDPWLEPDAVVDVSAASWAGPLSRAAFDQYYSTGDSFDFQRGRRTKVVPENEPTELALWARSTCAAGSTYHRVTVDMKVGDLSERTLSEAQRTKYSKDARELMDSYLTAPRGWPRQQRCHGTEILGEVEEWR</sequence>
<evidence type="ECO:0000313" key="1">
    <source>
        <dbReference type="EMBL" id="KUN98548.1"/>
    </source>
</evidence>
<comment type="caution">
    <text evidence="1">The sequence shown here is derived from an EMBL/GenBank/DDBJ whole genome shotgun (WGS) entry which is preliminary data.</text>
</comment>
<protein>
    <submittedName>
        <fullName evidence="1">Uncharacterized protein</fullName>
    </submittedName>
</protein>
<gene>
    <name evidence="1" type="ORF">AQJ67_27860</name>
</gene>
<accession>A0A117RM73</accession>
<dbReference type="AlphaFoldDB" id="A0A117RM73"/>